<evidence type="ECO:0000256" key="1">
    <source>
        <dbReference type="ARBA" id="ARBA00004123"/>
    </source>
</evidence>
<dbReference type="InterPro" id="IPR004823">
    <property type="entry name" value="TAF_TATA-bd_Histone-like_dom"/>
</dbReference>
<dbReference type="GO" id="GO:0005669">
    <property type="term" value="C:transcription factor TFIID complex"/>
    <property type="evidence" value="ECO:0007669"/>
    <property type="project" value="InterPro"/>
</dbReference>
<dbReference type="SMART" id="SM00803">
    <property type="entry name" value="TAF"/>
    <property type="match status" value="1"/>
</dbReference>
<evidence type="ECO:0000259" key="9">
    <source>
        <dbReference type="SMART" id="SM00803"/>
    </source>
</evidence>
<dbReference type="PANTHER" id="PTHR10221:SF9">
    <property type="entry name" value="TRANSCRIPTION INITIATION FACTOR TFIID SUBUNIT 6"/>
    <property type="match status" value="1"/>
</dbReference>
<organism evidence="10 11">
    <name type="scientific">Bugula neritina</name>
    <name type="common">Brown bryozoan</name>
    <name type="synonym">Sertularia neritina</name>
    <dbReference type="NCBI Taxonomy" id="10212"/>
    <lineage>
        <taxon>Eukaryota</taxon>
        <taxon>Metazoa</taxon>
        <taxon>Spiralia</taxon>
        <taxon>Lophotrochozoa</taxon>
        <taxon>Bryozoa</taxon>
        <taxon>Gymnolaemata</taxon>
        <taxon>Cheilostomatida</taxon>
        <taxon>Flustrina</taxon>
        <taxon>Buguloidea</taxon>
        <taxon>Bugulidae</taxon>
        <taxon>Bugula</taxon>
    </lineage>
</organism>
<dbReference type="InterPro" id="IPR009072">
    <property type="entry name" value="Histone-fold"/>
</dbReference>
<dbReference type="SUPFAM" id="SSF47113">
    <property type="entry name" value="Histone-fold"/>
    <property type="match status" value="1"/>
</dbReference>
<feature type="domain" description="TATA box binding protein associated factor (TAF) histone-like fold" evidence="9">
    <location>
        <begin position="19"/>
        <end position="82"/>
    </location>
</feature>
<dbReference type="OrthoDB" id="6621890at2759"/>
<evidence type="ECO:0000256" key="7">
    <source>
        <dbReference type="ARBA" id="ARBA00023242"/>
    </source>
</evidence>
<evidence type="ECO:0000256" key="3">
    <source>
        <dbReference type="ARBA" id="ARBA00011538"/>
    </source>
</evidence>
<evidence type="ECO:0000256" key="2">
    <source>
        <dbReference type="ARBA" id="ARBA00007688"/>
    </source>
</evidence>
<comment type="caution">
    <text evidence="10">The sequence shown here is derived from an EMBL/GenBank/DDBJ whole genome shotgun (WGS) entry which is preliminary data.</text>
</comment>
<dbReference type="GO" id="GO:0046695">
    <property type="term" value="C:SLIK (SAGA-like) complex"/>
    <property type="evidence" value="ECO:0007669"/>
    <property type="project" value="InterPro"/>
</dbReference>
<name>A0A7J7IW31_BUGNE</name>
<evidence type="ECO:0000313" key="10">
    <source>
        <dbReference type="EMBL" id="KAF6018109.1"/>
    </source>
</evidence>
<comment type="similarity">
    <text evidence="2">Belongs to the TAF6 family.</text>
</comment>
<accession>A0A7J7IW31</accession>
<dbReference type="CDD" id="cd22932">
    <property type="entry name" value="HFD_TAF6L"/>
    <property type="match status" value="1"/>
</dbReference>
<comment type="subcellular location">
    <subcellularLocation>
        <location evidence="1">Nucleus</location>
    </subcellularLocation>
</comment>
<dbReference type="AlphaFoldDB" id="A0A7J7IW31"/>
<keyword evidence="6" id="KW-0804">Transcription</keyword>
<evidence type="ECO:0000256" key="4">
    <source>
        <dbReference type="ARBA" id="ARBA00020836"/>
    </source>
</evidence>
<reference evidence="10" key="1">
    <citation type="submission" date="2020-06" db="EMBL/GenBank/DDBJ databases">
        <title>Draft genome of Bugula neritina, a colonial animal packing powerful symbionts and potential medicines.</title>
        <authorList>
            <person name="Rayko M."/>
        </authorList>
    </citation>
    <scope>NUCLEOTIDE SEQUENCE [LARGE SCALE GENOMIC DNA]</scope>
    <source>
        <strain evidence="10">Kwan_BN1</strain>
    </source>
</reference>
<keyword evidence="5" id="KW-0805">Transcription regulation</keyword>
<evidence type="ECO:0000313" key="11">
    <source>
        <dbReference type="Proteomes" id="UP000593567"/>
    </source>
</evidence>
<dbReference type="Pfam" id="PF02969">
    <property type="entry name" value="TAF"/>
    <property type="match status" value="1"/>
</dbReference>
<dbReference type="Proteomes" id="UP000593567">
    <property type="component" value="Unassembled WGS sequence"/>
</dbReference>
<keyword evidence="7" id="KW-0539">Nucleus</keyword>
<sequence length="567" mass="63479">MGDRLKRSISATENERKYLLVSAATIKMFAESRGHDLADDVVRVLTEDVNYRLRELVSEATQYMKQCPRTTLTIADISHALMDANVTPTINPLSGVAPLGRPTTSHDERNGIEEYLYAPSLSMFFPKDVPVELSSVVNSSTEKLPVLPESSMSHEVCYLLPYLNKSSPNLTLTPTLSAYFTAITESVIDPDAAVRKMALADVIRNSNIAHVQLQLLLWIQKWVEEACNSLRFRQLRVALDLLDALTNNNTSHLTSAQMDIIMNTLVNEICLSKWKISPVEQMDYQLHAVNILSKCLRRCVDFKVSNHYHQTLLSRSTECISTYTSGTLQTPAKNASVTSDQLQSQSITGALLLVTTALHPLALLELSENHITQLLKQPVAATPQQQVSISCAQSIIFDCVNSILLLSRGVAHSLTLSEKKKLEETQLYLCSLLHTHFPDVVLCRLNTCNVFTQSNCTNYTYSSTQPSLVRSHPGRLFSHDSPPIKIEDCFDIAKLSLSPSKIAINYGKTPATSGEKEELSRTVEKKHSSLRLLTRNLPYVRFRCKRDGLIQAKYTYDILYSMLFTHL</sequence>
<comment type="subunit">
    <text evidence="3">The nucleosome is a histone octamer containing two molecules each of H2A, H2B, H3 and H4 assembled in one H3-H4 heterotetramer and two H2A-H2B heterodimers. The octamer wraps approximately 147 bp of DNA.</text>
</comment>
<dbReference type="GO" id="GO:0003713">
    <property type="term" value="F:transcription coactivator activity"/>
    <property type="evidence" value="ECO:0007669"/>
    <property type="project" value="TreeGrafter"/>
</dbReference>
<proteinExistence type="inferred from homology"/>
<evidence type="ECO:0000256" key="6">
    <source>
        <dbReference type="ARBA" id="ARBA00023163"/>
    </source>
</evidence>
<keyword evidence="11" id="KW-1185">Reference proteome</keyword>
<gene>
    <name evidence="10" type="ORF">EB796_023577</name>
</gene>
<dbReference type="GO" id="GO:0051123">
    <property type="term" value="P:RNA polymerase II preinitiation complex assembly"/>
    <property type="evidence" value="ECO:0007669"/>
    <property type="project" value="TreeGrafter"/>
</dbReference>
<dbReference type="Gene3D" id="1.10.20.10">
    <property type="entry name" value="Histone, subunit A"/>
    <property type="match status" value="1"/>
</dbReference>
<dbReference type="GO" id="GO:0000124">
    <property type="term" value="C:SAGA complex"/>
    <property type="evidence" value="ECO:0007669"/>
    <property type="project" value="InterPro"/>
</dbReference>
<evidence type="ECO:0000256" key="5">
    <source>
        <dbReference type="ARBA" id="ARBA00023015"/>
    </source>
</evidence>
<dbReference type="EMBL" id="VXIV02003337">
    <property type="protein sequence ID" value="KAF6018109.1"/>
    <property type="molecule type" value="Genomic_DNA"/>
</dbReference>
<protein>
    <recommendedName>
        <fullName evidence="4">Histone H4</fullName>
    </recommendedName>
    <alternativeName>
        <fullName evidence="8">Transcription initiation factor TFIID subunit 6</fullName>
    </alternativeName>
</protein>
<dbReference type="PANTHER" id="PTHR10221">
    <property type="entry name" value="TRANSCRIPTION INITIATION FACTOR TFIID SUBUNIT 6"/>
    <property type="match status" value="1"/>
</dbReference>
<dbReference type="GO" id="GO:0046982">
    <property type="term" value="F:protein heterodimerization activity"/>
    <property type="evidence" value="ECO:0007669"/>
    <property type="project" value="InterPro"/>
</dbReference>
<dbReference type="InterPro" id="IPR037796">
    <property type="entry name" value="TAF6"/>
</dbReference>
<dbReference type="GO" id="GO:0016251">
    <property type="term" value="F:RNA polymerase II general transcription initiation factor activity"/>
    <property type="evidence" value="ECO:0007669"/>
    <property type="project" value="InterPro"/>
</dbReference>
<evidence type="ECO:0000256" key="8">
    <source>
        <dbReference type="ARBA" id="ARBA00040091"/>
    </source>
</evidence>